<keyword evidence="5 7" id="KW-0547">Nucleotide-binding</keyword>
<reference evidence="11 12" key="1">
    <citation type="submission" date="2018-12" db="EMBL/GenBank/DDBJ databases">
        <title>Complete genome sequence of Flaviflexus sp. H23T48.</title>
        <authorList>
            <person name="Bae J.-W."/>
            <person name="Lee J.-Y."/>
        </authorList>
    </citation>
    <scope>NUCLEOTIDE SEQUENCE [LARGE SCALE GENOMIC DNA]</scope>
    <source>
        <strain evidence="11 12">H23T48</strain>
    </source>
</reference>
<keyword evidence="12" id="KW-1185">Reference proteome</keyword>
<dbReference type="InterPro" id="IPR005762">
    <property type="entry name" value="MurD"/>
</dbReference>
<evidence type="ECO:0000259" key="9">
    <source>
        <dbReference type="Pfam" id="PF02875"/>
    </source>
</evidence>
<dbReference type="HAMAP" id="MF_00639">
    <property type="entry name" value="MurD"/>
    <property type="match status" value="1"/>
</dbReference>
<dbReference type="Pfam" id="PF08245">
    <property type="entry name" value="Mur_ligase_M"/>
    <property type="match status" value="1"/>
</dbReference>
<evidence type="ECO:0000256" key="5">
    <source>
        <dbReference type="ARBA" id="ARBA00022741"/>
    </source>
</evidence>
<gene>
    <name evidence="7 11" type="primary">murD</name>
    <name evidence="11" type="ORF">EJ997_01590</name>
</gene>
<comment type="pathway">
    <text evidence="2 7 8">Cell wall biogenesis; peptidoglycan biosynthesis.</text>
</comment>
<dbReference type="UniPathway" id="UPA00219"/>
<dbReference type="SUPFAM" id="SSF53244">
    <property type="entry name" value="MurD-like peptide ligases, peptide-binding domain"/>
    <property type="match status" value="1"/>
</dbReference>
<keyword evidence="7 8" id="KW-0133">Cell shape</keyword>
<comment type="subcellular location">
    <subcellularLocation>
        <location evidence="1 7 8">Cytoplasm</location>
    </subcellularLocation>
</comment>
<dbReference type="InterPro" id="IPR036615">
    <property type="entry name" value="Mur_ligase_C_dom_sf"/>
</dbReference>
<dbReference type="PANTHER" id="PTHR43692:SF1">
    <property type="entry name" value="UDP-N-ACETYLMURAMOYLALANINE--D-GLUTAMATE LIGASE"/>
    <property type="match status" value="1"/>
</dbReference>
<dbReference type="GO" id="GO:0005524">
    <property type="term" value="F:ATP binding"/>
    <property type="evidence" value="ECO:0007669"/>
    <property type="project" value="UniProtKB-UniRule"/>
</dbReference>
<accession>A0A3S9PV49</accession>
<dbReference type="OrthoDB" id="9809796at2"/>
<dbReference type="InterPro" id="IPR013221">
    <property type="entry name" value="Mur_ligase_cen"/>
</dbReference>
<dbReference type="EMBL" id="CP034593">
    <property type="protein sequence ID" value="AZQ76219.1"/>
    <property type="molecule type" value="Genomic_DNA"/>
</dbReference>
<evidence type="ECO:0000256" key="4">
    <source>
        <dbReference type="ARBA" id="ARBA00022598"/>
    </source>
</evidence>
<keyword evidence="7 8" id="KW-0132">Cell division</keyword>
<evidence type="ECO:0000256" key="6">
    <source>
        <dbReference type="ARBA" id="ARBA00022840"/>
    </source>
</evidence>
<dbReference type="SUPFAM" id="SSF53623">
    <property type="entry name" value="MurD-like peptide ligases, catalytic domain"/>
    <property type="match status" value="1"/>
</dbReference>
<keyword evidence="7 8" id="KW-0961">Cell wall biogenesis/degradation</keyword>
<comment type="function">
    <text evidence="7 8">Cell wall formation. Catalyzes the addition of glutamate to the nucleotide precursor UDP-N-acetylmuramoyl-L-alanine (UMA).</text>
</comment>
<dbReference type="KEGG" id="flh:EJ997_01590"/>
<dbReference type="EC" id="6.3.2.9" evidence="7 8"/>
<feature type="domain" description="Mur ligase C-terminal" evidence="9">
    <location>
        <begin position="332"/>
        <end position="453"/>
    </location>
</feature>
<dbReference type="SUPFAM" id="SSF51735">
    <property type="entry name" value="NAD(P)-binding Rossmann-fold domains"/>
    <property type="match status" value="1"/>
</dbReference>
<dbReference type="GO" id="GO:0051301">
    <property type="term" value="P:cell division"/>
    <property type="evidence" value="ECO:0007669"/>
    <property type="project" value="UniProtKB-KW"/>
</dbReference>
<sequence>MVGAPVRHVARNSDFDSVRIAVIGMGVTGRAVSAALAAHTGAEVSEWDGRGDDAGAKLLTPEALLEWRPDIAVVSPGIPAVGDIYEALTAYKIPIWSEIELAWHLRSRDENGEAAPWLAITGTNGKTTTVQMTAAMANEAGFDARAVGNVGDPLITSVTDEEGPNLIALELSSFQLHSTHSMSPLAAGCLNIADDHLDWHGSREAYRAAKARVYENTRVACLYPTADPVVSAMVEDADVIEGARAIGLTMGVPAPGQIGLVEDIVAERAFGPERFHSANELFRVSDLQHLSHGGVPVHLVQDAMMAAGLVRAAGAAPESVQRALASFSLGGHRIETVAVHDGITWIDDSKATNAHAARASIWAQADGSVVWIVGGVLKGARLDSLVADVASKLKGAVVIGTDQQPVVEALKSQAPGVPVTVIPPSSDKVMSDAVEAARRHAGQAAVVMLAPACASWDQFTSYADRGQQFARAVLE</sequence>
<dbReference type="PANTHER" id="PTHR43692">
    <property type="entry name" value="UDP-N-ACETYLMURAMOYLALANINE--D-GLUTAMATE LIGASE"/>
    <property type="match status" value="1"/>
</dbReference>
<dbReference type="InterPro" id="IPR036291">
    <property type="entry name" value="NAD(P)-bd_dom_sf"/>
</dbReference>
<dbReference type="GO" id="GO:0008764">
    <property type="term" value="F:UDP-N-acetylmuramoylalanine-D-glutamate ligase activity"/>
    <property type="evidence" value="ECO:0007669"/>
    <property type="project" value="UniProtKB-UniRule"/>
</dbReference>
<dbReference type="Gene3D" id="3.40.50.720">
    <property type="entry name" value="NAD(P)-binding Rossmann-like Domain"/>
    <property type="match status" value="1"/>
</dbReference>
<proteinExistence type="inferred from homology"/>
<dbReference type="InterPro" id="IPR004101">
    <property type="entry name" value="Mur_ligase_C"/>
</dbReference>
<keyword evidence="6 7" id="KW-0067">ATP-binding</keyword>
<dbReference type="Proteomes" id="UP000280344">
    <property type="component" value="Chromosome"/>
</dbReference>
<keyword evidence="7 8" id="KW-0131">Cell cycle</keyword>
<name>A0A3S9PV49_9ACTO</name>
<evidence type="ECO:0000256" key="1">
    <source>
        <dbReference type="ARBA" id="ARBA00004496"/>
    </source>
</evidence>
<dbReference type="NCBIfam" id="TIGR01087">
    <property type="entry name" value="murD"/>
    <property type="match status" value="1"/>
</dbReference>
<keyword evidence="4 7" id="KW-0436">Ligase</keyword>
<dbReference type="GO" id="GO:0005737">
    <property type="term" value="C:cytoplasm"/>
    <property type="evidence" value="ECO:0007669"/>
    <property type="project" value="UniProtKB-SubCell"/>
</dbReference>
<feature type="binding site" evidence="7">
    <location>
        <begin position="122"/>
        <end position="128"/>
    </location>
    <ligand>
        <name>ATP</name>
        <dbReference type="ChEBI" id="CHEBI:30616"/>
    </ligand>
</feature>
<comment type="catalytic activity">
    <reaction evidence="7 8">
        <text>UDP-N-acetyl-alpha-D-muramoyl-L-alanine + D-glutamate + ATP = UDP-N-acetyl-alpha-D-muramoyl-L-alanyl-D-glutamate + ADP + phosphate + H(+)</text>
        <dbReference type="Rhea" id="RHEA:16429"/>
        <dbReference type="ChEBI" id="CHEBI:15378"/>
        <dbReference type="ChEBI" id="CHEBI:29986"/>
        <dbReference type="ChEBI" id="CHEBI:30616"/>
        <dbReference type="ChEBI" id="CHEBI:43474"/>
        <dbReference type="ChEBI" id="CHEBI:83898"/>
        <dbReference type="ChEBI" id="CHEBI:83900"/>
        <dbReference type="ChEBI" id="CHEBI:456216"/>
        <dbReference type="EC" id="6.3.2.9"/>
    </reaction>
</comment>
<dbReference type="Gene3D" id="3.90.190.20">
    <property type="entry name" value="Mur ligase, C-terminal domain"/>
    <property type="match status" value="1"/>
</dbReference>
<dbReference type="GO" id="GO:0071555">
    <property type="term" value="P:cell wall organization"/>
    <property type="evidence" value="ECO:0007669"/>
    <property type="project" value="UniProtKB-KW"/>
</dbReference>
<keyword evidence="3 7" id="KW-0963">Cytoplasm</keyword>
<dbReference type="InterPro" id="IPR036565">
    <property type="entry name" value="Mur-like_cat_sf"/>
</dbReference>
<evidence type="ECO:0000256" key="3">
    <source>
        <dbReference type="ARBA" id="ARBA00022490"/>
    </source>
</evidence>
<organism evidence="11 12">
    <name type="scientific">Flaviflexus ciconiae</name>
    <dbReference type="NCBI Taxonomy" id="2496867"/>
    <lineage>
        <taxon>Bacteria</taxon>
        <taxon>Bacillati</taxon>
        <taxon>Actinomycetota</taxon>
        <taxon>Actinomycetes</taxon>
        <taxon>Actinomycetales</taxon>
        <taxon>Actinomycetaceae</taxon>
        <taxon>Flaviflexus</taxon>
    </lineage>
</organism>
<dbReference type="AlphaFoldDB" id="A0A3S9PV49"/>
<keyword evidence="7 8" id="KW-0573">Peptidoglycan synthesis</keyword>
<evidence type="ECO:0000313" key="11">
    <source>
        <dbReference type="EMBL" id="AZQ76219.1"/>
    </source>
</evidence>
<evidence type="ECO:0000259" key="10">
    <source>
        <dbReference type="Pfam" id="PF08245"/>
    </source>
</evidence>
<evidence type="ECO:0000256" key="8">
    <source>
        <dbReference type="RuleBase" id="RU003664"/>
    </source>
</evidence>
<comment type="similarity">
    <text evidence="7">Belongs to the MurCDEF family.</text>
</comment>
<dbReference type="GO" id="GO:0009252">
    <property type="term" value="P:peptidoglycan biosynthetic process"/>
    <property type="evidence" value="ECO:0007669"/>
    <property type="project" value="UniProtKB-UniRule"/>
</dbReference>
<evidence type="ECO:0000313" key="12">
    <source>
        <dbReference type="Proteomes" id="UP000280344"/>
    </source>
</evidence>
<protein>
    <recommendedName>
        <fullName evidence="7 8">UDP-N-acetylmuramoylalanine--D-glutamate ligase</fullName>
        <ecNumber evidence="7 8">6.3.2.9</ecNumber>
    </recommendedName>
    <alternativeName>
        <fullName evidence="7">D-glutamic acid-adding enzyme</fullName>
    </alternativeName>
    <alternativeName>
        <fullName evidence="7">UDP-N-acetylmuramoyl-L-alanyl-D-glutamate synthetase</fullName>
    </alternativeName>
</protein>
<dbReference type="Gene3D" id="3.40.1190.10">
    <property type="entry name" value="Mur-like, catalytic domain"/>
    <property type="match status" value="1"/>
</dbReference>
<dbReference type="GO" id="GO:0008360">
    <property type="term" value="P:regulation of cell shape"/>
    <property type="evidence" value="ECO:0007669"/>
    <property type="project" value="UniProtKB-KW"/>
</dbReference>
<feature type="domain" description="Mur ligase central" evidence="10">
    <location>
        <begin position="120"/>
        <end position="223"/>
    </location>
</feature>
<evidence type="ECO:0000256" key="2">
    <source>
        <dbReference type="ARBA" id="ARBA00004752"/>
    </source>
</evidence>
<evidence type="ECO:0000256" key="7">
    <source>
        <dbReference type="HAMAP-Rule" id="MF_00639"/>
    </source>
</evidence>
<dbReference type="Pfam" id="PF02875">
    <property type="entry name" value="Mur_ligase_C"/>
    <property type="match status" value="1"/>
</dbReference>